<protein>
    <recommendedName>
        <fullName evidence="1">Retrovirus-related Pol polyprotein from transposon TNT 1-94-like beta-barrel domain-containing protein</fullName>
    </recommendedName>
</protein>
<dbReference type="EMBL" id="JAGMUV010000031">
    <property type="protein sequence ID" value="KAH7114867.1"/>
    <property type="molecule type" value="Genomic_DNA"/>
</dbReference>
<comment type="caution">
    <text evidence="2">The sequence shown here is derived from an EMBL/GenBank/DDBJ whole genome shotgun (WGS) entry which is preliminary data.</text>
</comment>
<dbReference type="InterPro" id="IPR054722">
    <property type="entry name" value="PolX-like_BBD"/>
</dbReference>
<dbReference type="AlphaFoldDB" id="A0A9P9D9G8"/>
<feature type="domain" description="Retrovirus-related Pol polyprotein from transposon TNT 1-94-like beta-barrel" evidence="1">
    <location>
        <begin position="38"/>
        <end position="88"/>
    </location>
</feature>
<dbReference type="OrthoDB" id="5024961at2759"/>
<reference evidence="2" key="1">
    <citation type="journal article" date="2021" name="Nat. Commun.">
        <title>Genetic determinants of endophytism in the Arabidopsis root mycobiome.</title>
        <authorList>
            <person name="Mesny F."/>
            <person name="Miyauchi S."/>
            <person name="Thiergart T."/>
            <person name="Pickel B."/>
            <person name="Atanasova L."/>
            <person name="Karlsson M."/>
            <person name="Huettel B."/>
            <person name="Barry K.W."/>
            <person name="Haridas S."/>
            <person name="Chen C."/>
            <person name="Bauer D."/>
            <person name="Andreopoulos W."/>
            <person name="Pangilinan J."/>
            <person name="LaButti K."/>
            <person name="Riley R."/>
            <person name="Lipzen A."/>
            <person name="Clum A."/>
            <person name="Drula E."/>
            <person name="Henrissat B."/>
            <person name="Kohler A."/>
            <person name="Grigoriev I.V."/>
            <person name="Martin F.M."/>
            <person name="Hacquard S."/>
        </authorList>
    </citation>
    <scope>NUCLEOTIDE SEQUENCE</scope>
    <source>
        <strain evidence="2">MPI-CAGE-AT-0147</strain>
    </source>
</reference>
<dbReference type="Pfam" id="PF22936">
    <property type="entry name" value="Pol_BBD"/>
    <property type="match status" value="1"/>
</dbReference>
<accession>A0A9P9D9G8</accession>
<evidence type="ECO:0000259" key="1">
    <source>
        <dbReference type="Pfam" id="PF22936"/>
    </source>
</evidence>
<dbReference type="Proteomes" id="UP000738349">
    <property type="component" value="Unassembled WGS sequence"/>
</dbReference>
<name>A0A9P9D9G8_9HYPO</name>
<sequence>MTVERSFLIFEDEISNELVETTETCRVSLDKINSHATWLFDTGSSVHICNDRSIFSELRPTTRTVLLTGGGKVFPSGRGTVKVTIQDHLMHTPT</sequence>
<gene>
    <name evidence="2" type="ORF">EDB81DRAFT_296220</name>
</gene>
<organism evidence="2 3">
    <name type="scientific">Dactylonectria macrodidyma</name>
    <dbReference type="NCBI Taxonomy" id="307937"/>
    <lineage>
        <taxon>Eukaryota</taxon>
        <taxon>Fungi</taxon>
        <taxon>Dikarya</taxon>
        <taxon>Ascomycota</taxon>
        <taxon>Pezizomycotina</taxon>
        <taxon>Sordariomycetes</taxon>
        <taxon>Hypocreomycetidae</taxon>
        <taxon>Hypocreales</taxon>
        <taxon>Nectriaceae</taxon>
        <taxon>Dactylonectria</taxon>
    </lineage>
</organism>
<keyword evidence="3" id="KW-1185">Reference proteome</keyword>
<proteinExistence type="predicted"/>
<evidence type="ECO:0000313" key="2">
    <source>
        <dbReference type="EMBL" id="KAH7114867.1"/>
    </source>
</evidence>
<evidence type="ECO:0000313" key="3">
    <source>
        <dbReference type="Proteomes" id="UP000738349"/>
    </source>
</evidence>